<evidence type="ECO:0000313" key="3">
    <source>
        <dbReference type="Proteomes" id="UP001497623"/>
    </source>
</evidence>
<keyword evidence="3" id="KW-1185">Reference proteome</keyword>
<feature type="non-terminal residue" evidence="2">
    <location>
        <position position="1"/>
    </location>
</feature>
<keyword evidence="1" id="KW-0472">Membrane</keyword>
<organism evidence="2 3">
    <name type="scientific">Meganyctiphanes norvegica</name>
    <name type="common">Northern krill</name>
    <name type="synonym">Thysanopoda norvegica</name>
    <dbReference type="NCBI Taxonomy" id="48144"/>
    <lineage>
        <taxon>Eukaryota</taxon>
        <taxon>Metazoa</taxon>
        <taxon>Ecdysozoa</taxon>
        <taxon>Arthropoda</taxon>
        <taxon>Crustacea</taxon>
        <taxon>Multicrustacea</taxon>
        <taxon>Malacostraca</taxon>
        <taxon>Eumalacostraca</taxon>
        <taxon>Eucarida</taxon>
        <taxon>Euphausiacea</taxon>
        <taxon>Euphausiidae</taxon>
        <taxon>Meganyctiphanes</taxon>
    </lineage>
</organism>
<keyword evidence="1" id="KW-0812">Transmembrane</keyword>
<feature type="non-terminal residue" evidence="2">
    <location>
        <position position="109"/>
    </location>
</feature>
<sequence length="109" mass="12500">AMNAWYIRLARTEACDFTTFIQFSVAPFITKLPMVVTDEYVLFRIFPWQVWLTLVGSLVCVSLVLWIIWELPTSDNQQPFCDLSKLTMAFSNIFKAITLQSSSHQPSSS</sequence>
<dbReference type="Proteomes" id="UP001497623">
    <property type="component" value="Unassembled WGS sequence"/>
</dbReference>
<reference evidence="2 3" key="1">
    <citation type="submission" date="2024-05" db="EMBL/GenBank/DDBJ databases">
        <authorList>
            <person name="Wallberg A."/>
        </authorList>
    </citation>
    <scope>NUCLEOTIDE SEQUENCE [LARGE SCALE GENOMIC DNA]</scope>
</reference>
<dbReference type="EMBL" id="CAXKWB010041547">
    <property type="protein sequence ID" value="CAL4156568.1"/>
    <property type="molecule type" value="Genomic_DNA"/>
</dbReference>
<evidence type="ECO:0000256" key="1">
    <source>
        <dbReference type="SAM" id="Phobius"/>
    </source>
</evidence>
<protein>
    <submittedName>
        <fullName evidence="2">Uncharacterized protein</fullName>
    </submittedName>
</protein>
<accession>A0AAV2S4Q4</accession>
<comment type="caution">
    <text evidence="2">The sequence shown here is derived from an EMBL/GenBank/DDBJ whole genome shotgun (WGS) entry which is preliminary data.</text>
</comment>
<proteinExistence type="predicted"/>
<gene>
    <name evidence="2" type="ORF">MNOR_LOCUS31739</name>
</gene>
<dbReference type="AlphaFoldDB" id="A0AAV2S4Q4"/>
<feature type="transmembrane region" description="Helical" evidence="1">
    <location>
        <begin position="48"/>
        <end position="69"/>
    </location>
</feature>
<name>A0AAV2S4Q4_MEGNR</name>
<evidence type="ECO:0000313" key="2">
    <source>
        <dbReference type="EMBL" id="CAL4156568.1"/>
    </source>
</evidence>
<keyword evidence="1" id="KW-1133">Transmembrane helix</keyword>